<reference evidence="1" key="1">
    <citation type="submission" date="2023-02" db="EMBL/GenBank/DDBJ databases">
        <title>Genome of toxic invasive species Heracleum sosnowskyi carries increased number of genes despite the absence of recent whole-genome duplications.</title>
        <authorList>
            <person name="Schelkunov M."/>
            <person name="Shtratnikova V."/>
            <person name="Makarenko M."/>
            <person name="Klepikova A."/>
            <person name="Omelchenko D."/>
            <person name="Novikova G."/>
            <person name="Obukhova E."/>
            <person name="Bogdanov V."/>
            <person name="Penin A."/>
            <person name="Logacheva M."/>
        </authorList>
    </citation>
    <scope>NUCLEOTIDE SEQUENCE</scope>
    <source>
        <strain evidence="1">Hsosn_3</strain>
        <tissue evidence="1">Leaf</tissue>
    </source>
</reference>
<comment type="caution">
    <text evidence="1">The sequence shown here is derived from an EMBL/GenBank/DDBJ whole genome shotgun (WGS) entry which is preliminary data.</text>
</comment>
<protein>
    <submittedName>
        <fullName evidence="1">Uncharacterized protein</fullName>
    </submittedName>
</protein>
<dbReference type="EMBL" id="JAUIZM010000002">
    <property type="protein sequence ID" value="KAK1398505.1"/>
    <property type="molecule type" value="Genomic_DNA"/>
</dbReference>
<proteinExistence type="predicted"/>
<evidence type="ECO:0000313" key="2">
    <source>
        <dbReference type="Proteomes" id="UP001237642"/>
    </source>
</evidence>
<dbReference type="AlphaFoldDB" id="A0AAD8N1N2"/>
<sequence length="144" mass="15927">MTGLKINFQKSSVDGYGSVKEELPRWANNLGCQVGNDNLKYLGAVLGDSPSSLAYWSPLVNKFNAKLKTWDTSSVLMANRLVLLKTTLDSIPNFWFNLFKIPSGIIQKLERIRKYFLWGEYSGGTSVKKEVTSSGGTRGGREGA</sequence>
<name>A0AAD8N1N2_9APIA</name>
<reference evidence="1" key="2">
    <citation type="submission" date="2023-05" db="EMBL/GenBank/DDBJ databases">
        <authorList>
            <person name="Schelkunov M.I."/>
        </authorList>
    </citation>
    <scope>NUCLEOTIDE SEQUENCE</scope>
    <source>
        <strain evidence="1">Hsosn_3</strain>
        <tissue evidence="1">Leaf</tissue>
    </source>
</reference>
<accession>A0AAD8N1N2</accession>
<keyword evidence="2" id="KW-1185">Reference proteome</keyword>
<dbReference type="PANTHER" id="PTHR33116">
    <property type="entry name" value="REVERSE TRANSCRIPTASE ZINC-BINDING DOMAIN-CONTAINING PROTEIN-RELATED-RELATED"/>
    <property type="match status" value="1"/>
</dbReference>
<dbReference type="Proteomes" id="UP001237642">
    <property type="component" value="Unassembled WGS sequence"/>
</dbReference>
<gene>
    <name evidence="1" type="ORF">POM88_008368</name>
</gene>
<evidence type="ECO:0000313" key="1">
    <source>
        <dbReference type="EMBL" id="KAK1398505.1"/>
    </source>
</evidence>
<dbReference type="PANTHER" id="PTHR33116:SF78">
    <property type="entry name" value="OS12G0587133 PROTEIN"/>
    <property type="match status" value="1"/>
</dbReference>
<organism evidence="1 2">
    <name type="scientific">Heracleum sosnowskyi</name>
    <dbReference type="NCBI Taxonomy" id="360622"/>
    <lineage>
        <taxon>Eukaryota</taxon>
        <taxon>Viridiplantae</taxon>
        <taxon>Streptophyta</taxon>
        <taxon>Embryophyta</taxon>
        <taxon>Tracheophyta</taxon>
        <taxon>Spermatophyta</taxon>
        <taxon>Magnoliopsida</taxon>
        <taxon>eudicotyledons</taxon>
        <taxon>Gunneridae</taxon>
        <taxon>Pentapetalae</taxon>
        <taxon>asterids</taxon>
        <taxon>campanulids</taxon>
        <taxon>Apiales</taxon>
        <taxon>Apiaceae</taxon>
        <taxon>Apioideae</taxon>
        <taxon>apioid superclade</taxon>
        <taxon>Tordylieae</taxon>
        <taxon>Tordyliinae</taxon>
        <taxon>Heracleum</taxon>
    </lineage>
</organism>